<dbReference type="PROSITE" id="PS50887">
    <property type="entry name" value="GGDEF"/>
    <property type="match status" value="1"/>
</dbReference>
<dbReference type="InterPro" id="IPR043128">
    <property type="entry name" value="Rev_trsase/Diguanyl_cyclase"/>
</dbReference>
<dbReference type="EMBL" id="OBDO01000009">
    <property type="protein sequence ID" value="SNX98063.1"/>
    <property type="molecule type" value="Genomic_DNA"/>
</dbReference>
<dbReference type="InterPro" id="IPR029787">
    <property type="entry name" value="Nucleotide_cyclase"/>
</dbReference>
<dbReference type="InterPro" id="IPR050706">
    <property type="entry name" value="Cyclic-di-GMP_PDE-like"/>
</dbReference>
<evidence type="ECO:0000313" key="4">
    <source>
        <dbReference type="EMBL" id="SNX98063.1"/>
    </source>
</evidence>
<dbReference type="CDD" id="cd01949">
    <property type="entry name" value="GGDEF"/>
    <property type="match status" value="1"/>
</dbReference>
<dbReference type="GO" id="GO:0071111">
    <property type="term" value="F:cyclic-guanylate-specific phosphodiesterase activity"/>
    <property type="evidence" value="ECO:0007669"/>
    <property type="project" value="InterPro"/>
</dbReference>
<dbReference type="NCBIfam" id="TIGR00254">
    <property type="entry name" value="GGDEF"/>
    <property type="match status" value="1"/>
</dbReference>
<dbReference type="Gene3D" id="3.30.70.270">
    <property type="match status" value="1"/>
</dbReference>
<dbReference type="Pfam" id="PF00990">
    <property type="entry name" value="GGDEF"/>
    <property type="match status" value="1"/>
</dbReference>
<feature type="domain" description="GGDEF" evidence="3">
    <location>
        <begin position="342"/>
        <end position="473"/>
    </location>
</feature>
<dbReference type="SUPFAM" id="SSF55073">
    <property type="entry name" value="Nucleotide cyclase"/>
    <property type="match status" value="1"/>
</dbReference>
<evidence type="ECO:0000256" key="1">
    <source>
        <dbReference type="SAM" id="Phobius"/>
    </source>
</evidence>
<dbReference type="SUPFAM" id="SSF141868">
    <property type="entry name" value="EAL domain-like"/>
    <property type="match status" value="1"/>
</dbReference>
<feature type="transmembrane region" description="Helical" evidence="1">
    <location>
        <begin position="162"/>
        <end position="182"/>
    </location>
</feature>
<gene>
    <name evidence="4" type="ORF">SAMN06893097_109143</name>
</gene>
<keyword evidence="5" id="KW-1185">Reference proteome</keyword>
<keyword evidence="1" id="KW-0812">Transmembrane</keyword>
<dbReference type="SMART" id="SM00267">
    <property type="entry name" value="GGDEF"/>
    <property type="match status" value="1"/>
</dbReference>
<reference evidence="4 5" key="1">
    <citation type="submission" date="2017-09" db="EMBL/GenBank/DDBJ databases">
        <authorList>
            <person name="Ehlers B."/>
            <person name="Leendertz F.H."/>
        </authorList>
    </citation>
    <scope>NUCLEOTIDE SEQUENCE [LARGE SCALE GENOMIC DNA]</scope>
    <source>
        <strain evidence="4 5">DSM 46844</strain>
    </source>
</reference>
<keyword evidence="1" id="KW-0472">Membrane</keyword>
<dbReference type="CDD" id="cd01948">
    <property type="entry name" value="EAL"/>
    <property type="match status" value="1"/>
</dbReference>
<organism evidence="4 5">
    <name type="scientific">Geodermatophilus sabuli</name>
    <dbReference type="NCBI Taxonomy" id="1564158"/>
    <lineage>
        <taxon>Bacteria</taxon>
        <taxon>Bacillati</taxon>
        <taxon>Actinomycetota</taxon>
        <taxon>Actinomycetes</taxon>
        <taxon>Geodermatophilales</taxon>
        <taxon>Geodermatophilaceae</taxon>
        <taxon>Geodermatophilus</taxon>
    </lineage>
</organism>
<dbReference type="Proteomes" id="UP000219514">
    <property type="component" value="Unassembled WGS sequence"/>
</dbReference>
<dbReference type="InterPro" id="IPR000160">
    <property type="entry name" value="GGDEF_dom"/>
</dbReference>
<evidence type="ECO:0000259" key="3">
    <source>
        <dbReference type="PROSITE" id="PS50887"/>
    </source>
</evidence>
<proteinExistence type="predicted"/>
<dbReference type="InterPro" id="IPR035919">
    <property type="entry name" value="EAL_sf"/>
</dbReference>
<evidence type="ECO:0000313" key="5">
    <source>
        <dbReference type="Proteomes" id="UP000219514"/>
    </source>
</evidence>
<protein>
    <submittedName>
        <fullName evidence="4">Diguanylate cyclase/phosphodiesterase</fullName>
    </submittedName>
</protein>
<accession>A0A285EGT5</accession>
<dbReference type="InterPro" id="IPR001633">
    <property type="entry name" value="EAL_dom"/>
</dbReference>
<evidence type="ECO:0000259" key="2">
    <source>
        <dbReference type="PROSITE" id="PS50883"/>
    </source>
</evidence>
<dbReference type="SMART" id="SM00052">
    <property type="entry name" value="EAL"/>
    <property type="match status" value="1"/>
</dbReference>
<feature type="transmembrane region" description="Helical" evidence="1">
    <location>
        <begin position="224"/>
        <end position="240"/>
    </location>
</feature>
<dbReference type="PANTHER" id="PTHR33121">
    <property type="entry name" value="CYCLIC DI-GMP PHOSPHODIESTERASE PDEF"/>
    <property type="match status" value="1"/>
</dbReference>
<dbReference type="PROSITE" id="PS50883">
    <property type="entry name" value="EAL"/>
    <property type="match status" value="1"/>
</dbReference>
<feature type="transmembrane region" description="Helical" evidence="1">
    <location>
        <begin position="60"/>
        <end position="81"/>
    </location>
</feature>
<feature type="transmembrane region" description="Helical" evidence="1">
    <location>
        <begin position="93"/>
        <end position="113"/>
    </location>
</feature>
<dbReference type="AlphaFoldDB" id="A0A285EGT5"/>
<feature type="transmembrane region" description="Helical" evidence="1">
    <location>
        <begin position="189"/>
        <end position="212"/>
    </location>
</feature>
<keyword evidence="1" id="KW-1133">Transmembrane helix</keyword>
<dbReference type="Gene3D" id="3.20.20.450">
    <property type="entry name" value="EAL domain"/>
    <property type="match status" value="1"/>
</dbReference>
<sequence>MVRVVAAVLGGAYVASLVALGLEATGVLGVLAGGGKLLFLAGLVALLVTRALVSPHDRAAWLCFAAAVASYLAGALLQQFHYAGLAVVPRPSWADLGWMGLYPLACAGLLLLFRARVQRLTPSMWLDGVVGGCTAAALASASGLGALLRADDGSVGTSLTAAAYPVADLLLLALIAGAITVIGRGAGGVWWWLSGGMGLFVVTDVVYAHQVVTGSFTSGGPLDLGWGLAFASLGMAACQAPRSGSTRRLRGVGSLAIPGACSLAALVLLFLGYLDEGDPLAGVLALCAVLAALARTGLTFRDVRALADSRRQARTDDLTGLPNRRRVFEALATVEQQLAAGGAAAVLVIDLDRFKEINDSLGHSVGDALLRQVGPRLQTQLRRGDLLARLAGDEFVVLAAELDDTGALALAERLCAALRQPFRLGGMSLSVDASIGIAVGPQHSTSAEELMQMADLAMYCAKSARQGAVVYDEHRDGSGRYRLEAVDQLRRAISDGELVLHFQPKVALATGRIDGVEALVRWQHPTRGLLFPDAFIDLAESVGLMSALTSRVVGLALAQRRAWADAGRELVVAVNVSPSNLVDEHFPDEVAQLLDQHGVPAGALVLEVTESLLMEDRERAVRVLARLRDAGVGVSIDDYGTGYSSLAYLAELPVTELKLDRTFVADLTASPRAAAIVTSTLRLAHALGLTLVAEGAEDQATVDALAALGCDVVQGYHLSRPLPPEQLAAWADRWDVPAGTTGRGAAG</sequence>
<dbReference type="PANTHER" id="PTHR33121:SF70">
    <property type="entry name" value="SIGNALING PROTEIN YKOW"/>
    <property type="match status" value="1"/>
</dbReference>
<feature type="transmembrane region" description="Helical" evidence="1">
    <location>
        <begin position="37"/>
        <end position="53"/>
    </location>
</feature>
<feature type="transmembrane region" description="Helical" evidence="1">
    <location>
        <begin position="125"/>
        <end position="150"/>
    </location>
</feature>
<dbReference type="Pfam" id="PF00563">
    <property type="entry name" value="EAL"/>
    <property type="match status" value="1"/>
</dbReference>
<name>A0A285EGT5_9ACTN</name>
<feature type="domain" description="EAL" evidence="2">
    <location>
        <begin position="482"/>
        <end position="735"/>
    </location>
</feature>
<feature type="transmembrane region" description="Helical" evidence="1">
    <location>
        <begin position="252"/>
        <end position="274"/>
    </location>
</feature>